<dbReference type="AlphaFoldDB" id="D8LCR5"/>
<accession>D8LCR5</accession>
<keyword evidence="1" id="KW-1133">Transmembrane helix</keyword>
<keyword evidence="1" id="KW-0472">Membrane</keyword>
<gene>
    <name evidence="2" type="ORF">Esi_0011_0176</name>
</gene>
<keyword evidence="1" id="KW-0812">Transmembrane</keyword>
<dbReference type="EMBL" id="FN649734">
    <property type="protein sequence ID" value="CBN79578.1"/>
    <property type="molecule type" value="Genomic_DNA"/>
</dbReference>
<feature type="transmembrane region" description="Helical" evidence="1">
    <location>
        <begin position="83"/>
        <end position="106"/>
    </location>
</feature>
<protein>
    <submittedName>
        <fullName evidence="2">Uncharacterized protein</fullName>
    </submittedName>
</protein>
<organism evidence="2 3">
    <name type="scientific">Ectocarpus siliculosus</name>
    <name type="common">Brown alga</name>
    <name type="synonym">Conferva siliculosa</name>
    <dbReference type="NCBI Taxonomy" id="2880"/>
    <lineage>
        <taxon>Eukaryota</taxon>
        <taxon>Sar</taxon>
        <taxon>Stramenopiles</taxon>
        <taxon>Ochrophyta</taxon>
        <taxon>PX clade</taxon>
        <taxon>Phaeophyceae</taxon>
        <taxon>Ectocarpales</taxon>
        <taxon>Ectocarpaceae</taxon>
        <taxon>Ectocarpus</taxon>
    </lineage>
</organism>
<dbReference type="InParanoid" id="D8LCR5"/>
<feature type="transmembrane region" description="Helical" evidence="1">
    <location>
        <begin position="55"/>
        <end position="77"/>
    </location>
</feature>
<evidence type="ECO:0000256" key="1">
    <source>
        <dbReference type="SAM" id="Phobius"/>
    </source>
</evidence>
<feature type="transmembrane region" description="Helical" evidence="1">
    <location>
        <begin position="138"/>
        <end position="159"/>
    </location>
</feature>
<dbReference type="Proteomes" id="UP000002630">
    <property type="component" value="Linkage Group LG09"/>
</dbReference>
<evidence type="ECO:0000313" key="2">
    <source>
        <dbReference type="EMBL" id="CBN79578.1"/>
    </source>
</evidence>
<proteinExistence type="predicted"/>
<feature type="transmembrane region" description="Helical" evidence="1">
    <location>
        <begin position="113"/>
        <end position="132"/>
    </location>
</feature>
<evidence type="ECO:0000313" key="3">
    <source>
        <dbReference type="Proteomes" id="UP000002630"/>
    </source>
</evidence>
<sequence>MFCWTGQPTGRDVLDAPGGNFLLGVFAASWCNLCFIVYLSTCCRWHRLDTSKGPVVHCVLLLWAFTFELAEGVLLYLLEDDAVPVTVAVVIFVAPAALSTALLFVAHRSLGATLLNFAVEAVFAYLTVSYVVEKSATNWLIFGSLGLNEAVVATALHLLESRKAESRQVPESTGGGRFERFLSPCCQCFERFLSSCCLMFQAISIPVLPMFQAISILVLLAFQAISLLPVFPVLPVYTSWYCRNICSYRRYVMVEDKIKQAFPLGDRQVSGDDMSGSEVVGVATIFRDLFAKGASEVLFSVLTPLLLRYMYRESVARSTTATALYVIGPFVDGVVFKMKYKEPFTSVSKFKKAGKVFLVVGNACYCVFRLFVLATTVANVGWRPFDTTYAIVSATFSAVCMIPKILDWIVGDVPVAVEKNEEPKIGESHRPADYIGPSSGIFEVPHPVKSKAALVMSVDQS</sequence>
<feature type="transmembrane region" description="Helical" evidence="1">
    <location>
        <begin position="356"/>
        <end position="382"/>
    </location>
</feature>
<feature type="transmembrane region" description="Helical" evidence="1">
    <location>
        <begin position="315"/>
        <end position="335"/>
    </location>
</feature>
<dbReference type="EMBL" id="FN647789">
    <property type="protein sequence ID" value="CBN79578.1"/>
    <property type="molecule type" value="Genomic_DNA"/>
</dbReference>
<reference evidence="2 3" key="1">
    <citation type="journal article" date="2010" name="Nature">
        <title>The Ectocarpus genome and the independent evolution of multicellularity in brown algae.</title>
        <authorList>
            <person name="Cock J.M."/>
            <person name="Sterck L."/>
            <person name="Rouze P."/>
            <person name="Scornet D."/>
            <person name="Allen A.E."/>
            <person name="Amoutzias G."/>
            <person name="Anthouard V."/>
            <person name="Artiguenave F."/>
            <person name="Aury J.M."/>
            <person name="Badger J.H."/>
            <person name="Beszteri B."/>
            <person name="Billiau K."/>
            <person name="Bonnet E."/>
            <person name="Bothwell J.H."/>
            <person name="Bowler C."/>
            <person name="Boyen C."/>
            <person name="Brownlee C."/>
            <person name="Carrano C.J."/>
            <person name="Charrier B."/>
            <person name="Cho G.Y."/>
            <person name="Coelho S.M."/>
            <person name="Collen J."/>
            <person name="Corre E."/>
            <person name="Da Silva C."/>
            <person name="Delage L."/>
            <person name="Delaroque N."/>
            <person name="Dittami S.M."/>
            <person name="Doulbeau S."/>
            <person name="Elias M."/>
            <person name="Farnham G."/>
            <person name="Gachon C.M."/>
            <person name="Gschloessl B."/>
            <person name="Heesch S."/>
            <person name="Jabbari K."/>
            <person name="Jubin C."/>
            <person name="Kawai H."/>
            <person name="Kimura K."/>
            <person name="Kloareg B."/>
            <person name="Kupper F.C."/>
            <person name="Lang D."/>
            <person name="Le Bail A."/>
            <person name="Leblanc C."/>
            <person name="Lerouge P."/>
            <person name="Lohr M."/>
            <person name="Lopez P.J."/>
            <person name="Martens C."/>
            <person name="Maumus F."/>
            <person name="Michel G."/>
            <person name="Miranda-Saavedra D."/>
            <person name="Morales J."/>
            <person name="Moreau H."/>
            <person name="Motomura T."/>
            <person name="Nagasato C."/>
            <person name="Napoli C.A."/>
            <person name="Nelson D.R."/>
            <person name="Nyvall-Collen P."/>
            <person name="Peters A.F."/>
            <person name="Pommier C."/>
            <person name="Potin P."/>
            <person name="Poulain J."/>
            <person name="Quesneville H."/>
            <person name="Read B."/>
            <person name="Rensing S.A."/>
            <person name="Ritter A."/>
            <person name="Rousvoal S."/>
            <person name="Samanta M."/>
            <person name="Samson G."/>
            <person name="Schroeder D.C."/>
            <person name="Segurens B."/>
            <person name="Strittmatter M."/>
            <person name="Tonon T."/>
            <person name="Tregear J.W."/>
            <person name="Valentin K."/>
            <person name="von Dassow P."/>
            <person name="Yamagishi T."/>
            <person name="Van de Peer Y."/>
            <person name="Wincker P."/>
        </authorList>
    </citation>
    <scope>NUCLEOTIDE SEQUENCE [LARGE SCALE GENOMIC DNA]</scope>
    <source>
        <strain evidence="3">Ec32 / CCAP1310/4</strain>
    </source>
</reference>
<keyword evidence="3" id="KW-1185">Reference proteome</keyword>
<feature type="transmembrane region" description="Helical" evidence="1">
    <location>
        <begin position="208"/>
        <end position="231"/>
    </location>
</feature>
<name>D8LCR5_ECTSI</name>
<feature type="transmembrane region" description="Helical" evidence="1">
    <location>
        <begin position="21"/>
        <end position="43"/>
    </location>
</feature>